<dbReference type="EMBL" id="JH815886">
    <property type="protein sequence ID" value="EKC33101.1"/>
    <property type="molecule type" value="Genomic_DNA"/>
</dbReference>
<dbReference type="HOGENOM" id="CLU_710293_0_0_1"/>
<dbReference type="AlphaFoldDB" id="K1RGB3"/>
<evidence type="ECO:0000313" key="1">
    <source>
        <dbReference type="EMBL" id="EKC33101.1"/>
    </source>
</evidence>
<accession>K1RGB3</accession>
<dbReference type="InParanoid" id="K1RGB3"/>
<organism evidence="1">
    <name type="scientific">Magallana gigas</name>
    <name type="common">Pacific oyster</name>
    <name type="synonym">Crassostrea gigas</name>
    <dbReference type="NCBI Taxonomy" id="29159"/>
    <lineage>
        <taxon>Eukaryota</taxon>
        <taxon>Metazoa</taxon>
        <taxon>Spiralia</taxon>
        <taxon>Lophotrochozoa</taxon>
        <taxon>Mollusca</taxon>
        <taxon>Bivalvia</taxon>
        <taxon>Autobranchia</taxon>
        <taxon>Pteriomorphia</taxon>
        <taxon>Ostreida</taxon>
        <taxon>Ostreoidea</taxon>
        <taxon>Ostreidae</taxon>
        <taxon>Magallana</taxon>
    </lineage>
</organism>
<name>K1RGB3_MAGGI</name>
<sequence length="389" mass="44702">MATVSRSTQCLLLFMTIGVCVVSGNFCYQCADTKVGGDCQTYIKTMARARHYIENPPTSDDEVYEKKKDLYKLFVKNCTLYHQGYPNETLCVIETFEYRGQMNMYMRDCTDGVNFAAEYTDVRRPRADNQTYCERKGDTGTTVKRLALQAHMATMNPTEEDTSGRPRRKIVLTETGRALFEQSVSKFWTKLRTVRRKLEAEMKEMATDSKESYHLQRERLINLAKEYCGVQEELLAFLERSNTKESEREKASQNVVTDLLMDKVSEFVRGLDSEMSSFVMSPKPVTMRSPNPVQVKTPKPIQMNMYMRDCTDGVNFAAEYTDVRRPRADNQTYCERKGDTGTYCVRMCRGNFCNGPFANSASKYLISGILWVIIVLNFISVFQEVHHGM</sequence>
<proteinExistence type="predicted"/>
<gene>
    <name evidence="1" type="ORF">CGI_10024002</name>
</gene>
<reference evidence="1" key="1">
    <citation type="journal article" date="2012" name="Nature">
        <title>The oyster genome reveals stress adaptation and complexity of shell formation.</title>
        <authorList>
            <person name="Zhang G."/>
            <person name="Fang X."/>
            <person name="Guo X."/>
            <person name="Li L."/>
            <person name="Luo R."/>
            <person name="Xu F."/>
            <person name="Yang P."/>
            <person name="Zhang L."/>
            <person name="Wang X."/>
            <person name="Qi H."/>
            <person name="Xiong Z."/>
            <person name="Que H."/>
            <person name="Xie Y."/>
            <person name="Holland P.W."/>
            <person name="Paps J."/>
            <person name="Zhu Y."/>
            <person name="Wu F."/>
            <person name="Chen Y."/>
            <person name="Wang J."/>
            <person name="Peng C."/>
            <person name="Meng J."/>
            <person name="Yang L."/>
            <person name="Liu J."/>
            <person name="Wen B."/>
            <person name="Zhang N."/>
            <person name="Huang Z."/>
            <person name="Zhu Q."/>
            <person name="Feng Y."/>
            <person name="Mount A."/>
            <person name="Hedgecock D."/>
            <person name="Xu Z."/>
            <person name="Liu Y."/>
            <person name="Domazet-Loso T."/>
            <person name="Du Y."/>
            <person name="Sun X."/>
            <person name="Zhang S."/>
            <person name="Liu B."/>
            <person name="Cheng P."/>
            <person name="Jiang X."/>
            <person name="Li J."/>
            <person name="Fan D."/>
            <person name="Wang W."/>
            <person name="Fu W."/>
            <person name="Wang T."/>
            <person name="Wang B."/>
            <person name="Zhang J."/>
            <person name="Peng Z."/>
            <person name="Li Y."/>
            <person name="Li N."/>
            <person name="Wang J."/>
            <person name="Chen M."/>
            <person name="He Y."/>
            <person name="Tan F."/>
            <person name="Song X."/>
            <person name="Zheng Q."/>
            <person name="Huang R."/>
            <person name="Yang H."/>
            <person name="Du X."/>
            <person name="Chen L."/>
            <person name="Yang M."/>
            <person name="Gaffney P.M."/>
            <person name="Wang S."/>
            <person name="Luo L."/>
            <person name="She Z."/>
            <person name="Ming Y."/>
            <person name="Huang W."/>
            <person name="Zhang S."/>
            <person name="Huang B."/>
            <person name="Zhang Y."/>
            <person name="Qu T."/>
            <person name="Ni P."/>
            <person name="Miao G."/>
            <person name="Wang J."/>
            <person name="Wang Q."/>
            <person name="Steinberg C.E."/>
            <person name="Wang H."/>
            <person name="Li N."/>
            <person name="Qian L."/>
            <person name="Zhang G."/>
            <person name="Li Y."/>
            <person name="Yang H."/>
            <person name="Liu X."/>
            <person name="Wang J."/>
            <person name="Yin Y."/>
            <person name="Wang J."/>
        </authorList>
    </citation>
    <scope>NUCLEOTIDE SEQUENCE [LARGE SCALE GENOMIC DNA]</scope>
    <source>
        <strain evidence="1">05x7-T-G4-1.051#20</strain>
    </source>
</reference>
<protein>
    <submittedName>
        <fullName evidence="1">Uncharacterized protein</fullName>
    </submittedName>
</protein>